<evidence type="ECO:0000259" key="3">
    <source>
        <dbReference type="Pfam" id="PF17761"/>
    </source>
</evidence>
<dbReference type="GO" id="GO:0003676">
    <property type="term" value="F:nucleic acid binding"/>
    <property type="evidence" value="ECO:0007669"/>
    <property type="project" value="InterPro"/>
</dbReference>
<dbReference type="InterPro" id="IPR041527">
    <property type="entry name" value="YhcG_N"/>
</dbReference>
<dbReference type="KEGG" id="msj:MSSAC_1343"/>
<feature type="coiled-coil region" evidence="1">
    <location>
        <begin position="318"/>
        <end position="345"/>
    </location>
</feature>
<proteinExistence type="predicted"/>
<feature type="domain" description="YhcG N-terminal" evidence="3">
    <location>
        <begin position="15"/>
        <end position="149"/>
    </location>
</feature>
<sequence>MNEGLSRDFESIYAEVKNIIEHTRDNVYKSINSNLVLAYWNIGKIIVEEEQKGSNRAEYGTFLIQTLAERLTNEFGKGFNKSNLKYMRNFYTAFPIRQALLGELSWTHYRLLSSVKNEDARGFYLIETAKNRWSTRELERQINSLLYERLALSKDPAEVKKLSTQGNLIKTSKDLIKDPYVLEFLGIKQQQNFFEKDLEALLISRLQEFLLELGAGFAFVERQKRITVDGDHYYIDLVFYNYILKCFVLIDLKLGKLTHQDIGQIDFYVRYFEKEEKQPGDNPTIGLILCSNKNEAMVKYTLLNESKTLFASKYKLYLPSEEELKKELTRERELIEQEKRLANGK</sequence>
<dbReference type="RefSeq" id="WP_048181268.1">
    <property type="nucleotide sequence ID" value="NZ_CP009508.1"/>
</dbReference>
<dbReference type="STRING" id="1434118.MSSAC_1343"/>
<dbReference type="InterPro" id="IPR053148">
    <property type="entry name" value="PD-DEXK-like_domain"/>
</dbReference>
<dbReference type="AlphaFoldDB" id="A0A0E3PL08"/>
<gene>
    <name evidence="4" type="ORF">MSSAC_1343</name>
</gene>
<dbReference type="PATRIC" id="fig|1434118.4.peg.1711"/>
<dbReference type="InterPro" id="IPR009362">
    <property type="entry name" value="YhcG_C"/>
</dbReference>
<dbReference type="Pfam" id="PF06250">
    <property type="entry name" value="YhcG_C"/>
    <property type="match status" value="1"/>
</dbReference>
<dbReference type="PANTHER" id="PTHR30547">
    <property type="entry name" value="UNCHARACTERIZED PROTEIN YHCG-RELATED"/>
    <property type="match status" value="1"/>
</dbReference>
<accession>A0A0E3PL08</accession>
<keyword evidence="1" id="KW-0175">Coiled coil</keyword>
<dbReference type="EMBL" id="CP009508">
    <property type="protein sequence ID" value="AKB35933.1"/>
    <property type="molecule type" value="Genomic_DNA"/>
</dbReference>
<evidence type="ECO:0000256" key="1">
    <source>
        <dbReference type="SAM" id="Coils"/>
    </source>
</evidence>
<evidence type="ECO:0000259" key="2">
    <source>
        <dbReference type="Pfam" id="PF06250"/>
    </source>
</evidence>
<dbReference type="Pfam" id="PF17761">
    <property type="entry name" value="DUF1016_N"/>
    <property type="match status" value="1"/>
</dbReference>
<feature type="domain" description="YhcG PDDEXK nuclease" evidence="2">
    <location>
        <begin position="174"/>
        <end position="328"/>
    </location>
</feature>
<dbReference type="PANTHER" id="PTHR30547:SF5">
    <property type="entry name" value="NUCLEASE YHCG-RELATED"/>
    <property type="match status" value="1"/>
</dbReference>
<name>A0A0E3PL08_9EURY</name>
<dbReference type="HOGENOM" id="CLU_046640_1_1_2"/>
<protein>
    <submittedName>
        <fullName evidence="4">Putative cytoplasmic protein</fullName>
    </submittedName>
</protein>
<dbReference type="Gene3D" id="3.40.1350.10">
    <property type="match status" value="1"/>
</dbReference>
<dbReference type="Proteomes" id="UP000033123">
    <property type="component" value="Chromosome"/>
</dbReference>
<dbReference type="GeneID" id="24870939"/>
<organism evidence="4 5">
    <name type="scientific">Methanosarcina siciliae C2J</name>
    <dbReference type="NCBI Taxonomy" id="1434118"/>
    <lineage>
        <taxon>Archaea</taxon>
        <taxon>Methanobacteriati</taxon>
        <taxon>Methanobacteriota</taxon>
        <taxon>Stenosarchaea group</taxon>
        <taxon>Methanomicrobia</taxon>
        <taxon>Methanosarcinales</taxon>
        <taxon>Methanosarcinaceae</taxon>
        <taxon>Methanosarcina</taxon>
    </lineage>
</organism>
<dbReference type="InterPro" id="IPR011856">
    <property type="entry name" value="tRNA_endonuc-like_dom_sf"/>
</dbReference>
<evidence type="ECO:0000313" key="4">
    <source>
        <dbReference type="EMBL" id="AKB35933.1"/>
    </source>
</evidence>
<evidence type="ECO:0000313" key="5">
    <source>
        <dbReference type="Proteomes" id="UP000033123"/>
    </source>
</evidence>
<reference evidence="4 5" key="1">
    <citation type="submission" date="2014-07" db="EMBL/GenBank/DDBJ databases">
        <title>Methanogenic archaea and the global carbon cycle.</title>
        <authorList>
            <person name="Henriksen J.R."/>
            <person name="Luke J."/>
            <person name="Reinhart S."/>
            <person name="Benedict M.N."/>
            <person name="Youngblut N.D."/>
            <person name="Metcalf M.E."/>
            <person name="Whitaker R.J."/>
            <person name="Metcalf W.W."/>
        </authorList>
    </citation>
    <scope>NUCLEOTIDE SEQUENCE [LARGE SCALE GENOMIC DNA]</scope>
    <source>
        <strain evidence="4 5">C2J</strain>
    </source>
</reference>